<dbReference type="GO" id="GO:0016020">
    <property type="term" value="C:membrane"/>
    <property type="evidence" value="ECO:0007669"/>
    <property type="project" value="UniProtKB-SubCell"/>
</dbReference>
<comment type="caution">
    <text evidence="8">The sequence shown here is derived from an EMBL/GenBank/DDBJ whole genome shotgun (WGS) entry which is preliminary data.</text>
</comment>
<keyword evidence="2" id="KW-0812">Transmembrane</keyword>
<dbReference type="PANTHER" id="PTHR48061">
    <property type="entry name" value="LEUCINE-RICH REPEAT RECEPTOR PROTEIN KINASE EMS1-LIKE-RELATED"/>
    <property type="match status" value="1"/>
</dbReference>
<dbReference type="EMBL" id="CABITT030000004">
    <property type="protein sequence ID" value="VVB01268.1"/>
    <property type="molecule type" value="Genomic_DNA"/>
</dbReference>
<dbReference type="InterPro" id="IPR046956">
    <property type="entry name" value="RLP23-like"/>
</dbReference>
<reference evidence="8" key="1">
    <citation type="submission" date="2019-07" db="EMBL/GenBank/DDBJ databases">
        <authorList>
            <person name="Dittberner H."/>
        </authorList>
    </citation>
    <scope>NUCLEOTIDE SEQUENCE [LARGE SCALE GENOMIC DNA]</scope>
</reference>
<keyword evidence="6" id="KW-0675">Receptor</keyword>
<protein>
    <recommendedName>
        <fullName evidence="10">Leucine-rich repeat-containing N-terminal plant-type domain-containing protein</fullName>
    </recommendedName>
</protein>
<keyword evidence="5" id="KW-0472">Membrane</keyword>
<evidence type="ECO:0000256" key="3">
    <source>
        <dbReference type="ARBA" id="ARBA00022729"/>
    </source>
</evidence>
<dbReference type="InterPro" id="IPR001611">
    <property type="entry name" value="Leu-rich_rpt"/>
</dbReference>
<organism evidence="8 9">
    <name type="scientific">Arabis nemorensis</name>
    <dbReference type="NCBI Taxonomy" id="586526"/>
    <lineage>
        <taxon>Eukaryota</taxon>
        <taxon>Viridiplantae</taxon>
        <taxon>Streptophyta</taxon>
        <taxon>Embryophyta</taxon>
        <taxon>Tracheophyta</taxon>
        <taxon>Spermatophyta</taxon>
        <taxon>Magnoliopsida</taxon>
        <taxon>eudicotyledons</taxon>
        <taxon>Gunneridae</taxon>
        <taxon>Pentapetalae</taxon>
        <taxon>rosids</taxon>
        <taxon>malvids</taxon>
        <taxon>Brassicales</taxon>
        <taxon>Brassicaceae</taxon>
        <taxon>Arabideae</taxon>
        <taxon>Arabis</taxon>
    </lineage>
</organism>
<keyword evidence="3" id="KW-0732">Signal</keyword>
<sequence length="319" mass="35590">MVDLTLFSHLMSLSSLDLSGNNVIVSSTLQLPSPIEFLSLSSCSIAEFPKFLQTQTNLSYLDISANQIEGQVPEWLWRLPVLRYVNISQNSFSGFEGSADVIQRSGKVMLDISSNTFQDFPLLPKSMMFFSGSDNRFSGDIPRAICEWVGLDTLVLSNNNFSGSIPLCFNTFNTTLSILLLQNNSLSGVFPEVSISTNLRSLDVGCNQLSGELPKSLINCTQLEFLNVEDNRINDTFPFWLRLLPDLQILVLRSNNFYGPISSSGVSLRFPKLRIFDISENHFTGTSRLLCGLECNVIGGRHCRPYANKVFGTWLRILS</sequence>
<dbReference type="Proteomes" id="UP000489600">
    <property type="component" value="Unassembled WGS sequence"/>
</dbReference>
<dbReference type="OrthoDB" id="1101392at2759"/>
<evidence type="ECO:0000256" key="4">
    <source>
        <dbReference type="ARBA" id="ARBA00022989"/>
    </source>
</evidence>
<dbReference type="Gene3D" id="3.80.10.10">
    <property type="entry name" value="Ribonuclease Inhibitor"/>
    <property type="match status" value="2"/>
</dbReference>
<dbReference type="AlphaFoldDB" id="A0A565BJA3"/>
<dbReference type="Pfam" id="PF00560">
    <property type="entry name" value="LRR_1"/>
    <property type="match status" value="2"/>
</dbReference>
<dbReference type="PANTHER" id="PTHR48061:SF12">
    <property type="entry name" value="DISEASE RESISTANCE LIKE PROTEIN"/>
    <property type="match status" value="1"/>
</dbReference>
<evidence type="ECO:0000256" key="7">
    <source>
        <dbReference type="ARBA" id="ARBA00023180"/>
    </source>
</evidence>
<evidence type="ECO:0000256" key="2">
    <source>
        <dbReference type="ARBA" id="ARBA00022692"/>
    </source>
</evidence>
<evidence type="ECO:0000256" key="5">
    <source>
        <dbReference type="ARBA" id="ARBA00023136"/>
    </source>
</evidence>
<evidence type="ECO:0000313" key="9">
    <source>
        <dbReference type="Proteomes" id="UP000489600"/>
    </source>
</evidence>
<accession>A0A565BJA3</accession>
<evidence type="ECO:0008006" key="10">
    <source>
        <dbReference type="Google" id="ProtNLM"/>
    </source>
</evidence>
<evidence type="ECO:0000256" key="6">
    <source>
        <dbReference type="ARBA" id="ARBA00023170"/>
    </source>
</evidence>
<keyword evidence="4" id="KW-1133">Transmembrane helix</keyword>
<keyword evidence="7" id="KW-0325">Glycoprotein</keyword>
<dbReference type="Pfam" id="PF13855">
    <property type="entry name" value="LRR_8"/>
    <property type="match status" value="1"/>
</dbReference>
<gene>
    <name evidence="8" type="ORF">ANE_LOCUS11712</name>
</gene>
<proteinExistence type="predicted"/>
<name>A0A565BJA3_9BRAS</name>
<comment type="subcellular location">
    <subcellularLocation>
        <location evidence="1">Membrane</location>
        <topology evidence="1">Single-pass type I membrane protein</topology>
    </subcellularLocation>
</comment>
<dbReference type="SUPFAM" id="SSF52058">
    <property type="entry name" value="L domain-like"/>
    <property type="match status" value="1"/>
</dbReference>
<evidence type="ECO:0000256" key="1">
    <source>
        <dbReference type="ARBA" id="ARBA00004479"/>
    </source>
</evidence>
<evidence type="ECO:0000313" key="8">
    <source>
        <dbReference type="EMBL" id="VVB01268.1"/>
    </source>
</evidence>
<keyword evidence="9" id="KW-1185">Reference proteome</keyword>
<dbReference type="InterPro" id="IPR032675">
    <property type="entry name" value="LRR_dom_sf"/>
</dbReference>